<dbReference type="AlphaFoldDB" id="A0A367Y2Z8"/>
<dbReference type="CDD" id="cd04301">
    <property type="entry name" value="NAT_SF"/>
    <property type="match status" value="1"/>
</dbReference>
<dbReference type="OrthoDB" id="3190820at2"/>
<keyword evidence="3" id="KW-1185">Reference proteome</keyword>
<dbReference type="Gene3D" id="3.40.630.30">
    <property type="match status" value="1"/>
</dbReference>
<organism evidence="2 3">
    <name type="scientific">Microbacterium sorbitolivorans</name>
    <dbReference type="NCBI Taxonomy" id="1867410"/>
    <lineage>
        <taxon>Bacteria</taxon>
        <taxon>Bacillati</taxon>
        <taxon>Actinomycetota</taxon>
        <taxon>Actinomycetes</taxon>
        <taxon>Micrococcales</taxon>
        <taxon>Microbacteriaceae</taxon>
        <taxon>Microbacterium</taxon>
    </lineage>
</organism>
<gene>
    <name evidence="2" type="ORF">DTO57_08805</name>
</gene>
<name>A0A367Y2Z8_9MICO</name>
<evidence type="ECO:0000313" key="3">
    <source>
        <dbReference type="Proteomes" id="UP000253508"/>
    </source>
</evidence>
<proteinExistence type="predicted"/>
<dbReference type="InterPro" id="IPR000182">
    <property type="entry name" value="GNAT_dom"/>
</dbReference>
<accession>A0A367Y2Z8</accession>
<protein>
    <submittedName>
        <fullName evidence="2">N-acetyltransferase</fullName>
    </submittedName>
</protein>
<dbReference type="Proteomes" id="UP000253508">
    <property type="component" value="Unassembled WGS sequence"/>
</dbReference>
<dbReference type="RefSeq" id="WP_114117819.1">
    <property type="nucleotide sequence ID" value="NZ_BMHU01000006.1"/>
</dbReference>
<reference evidence="2 3" key="1">
    <citation type="submission" date="2018-07" db="EMBL/GenBank/DDBJ databases">
        <title>Microbacterium endoborsara sp. nov., a novel actinobacterium isolated from Borszczowia aralocaspica.</title>
        <authorList>
            <person name="An D."/>
        </authorList>
    </citation>
    <scope>NUCLEOTIDE SEQUENCE [LARGE SCALE GENOMIC DNA]</scope>
    <source>
        <strain evidence="2 3">C1.15228</strain>
    </source>
</reference>
<evidence type="ECO:0000313" key="2">
    <source>
        <dbReference type="EMBL" id="RCK60207.1"/>
    </source>
</evidence>
<dbReference type="GO" id="GO:0016747">
    <property type="term" value="F:acyltransferase activity, transferring groups other than amino-acyl groups"/>
    <property type="evidence" value="ECO:0007669"/>
    <property type="project" value="InterPro"/>
</dbReference>
<comment type="caution">
    <text evidence="2">The sequence shown here is derived from an EMBL/GenBank/DDBJ whole genome shotgun (WGS) entry which is preliminary data.</text>
</comment>
<feature type="domain" description="N-acetyltransferase" evidence="1">
    <location>
        <begin position="3"/>
        <end position="143"/>
    </location>
</feature>
<dbReference type="Pfam" id="PF13508">
    <property type="entry name" value="Acetyltransf_7"/>
    <property type="match status" value="1"/>
</dbReference>
<keyword evidence="2" id="KW-0808">Transferase</keyword>
<evidence type="ECO:0000259" key="1">
    <source>
        <dbReference type="PROSITE" id="PS51186"/>
    </source>
</evidence>
<dbReference type="EMBL" id="QORO01000002">
    <property type="protein sequence ID" value="RCK60207.1"/>
    <property type="molecule type" value="Genomic_DNA"/>
</dbReference>
<sequence>MDVTLRPSVPGDIDWLVELRAVVLRHDLERLGRYDDVRVRERMRASFVPAWTRIVMADGAEVGSITTRPDGEARWIEHFYLAPEAQSRGIGTIVLRTVLDEPHHGATRLNVLQGSAARRLYERLGFVVESEDEIDVFMRLRELPGPFERAAGRR</sequence>
<dbReference type="SUPFAM" id="SSF55729">
    <property type="entry name" value="Acyl-CoA N-acyltransferases (Nat)"/>
    <property type="match status" value="1"/>
</dbReference>
<dbReference type="PROSITE" id="PS51186">
    <property type="entry name" value="GNAT"/>
    <property type="match status" value="1"/>
</dbReference>
<dbReference type="InterPro" id="IPR016181">
    <property type="entry name" value="Acyl_CoA_acyltransferase"/>
</dbReference>